<dbReference type="Gene3D" id="3.40.630.30">
    <property type="match status" value="1"/>
</dbReference>
<sequence>MTNPILVPQIVTDDKLEGLCRLLSQDVYQPSAIQILYFLLQPAVQHNIQEWNELGKAIRNSHRKDLQLWTFGALPDLNSQTAPEDRSASRESVWGVTILPTDEKFEEARARFWISTEANATLSNNLDQPKWQPDEQSLAVLDTMCRTVFQPFLQRTGGKSIFFNGINQCWTKHLVALGNNTFDNPCSKAVRKFDLKAETRVDCPRGYRVRPLEEKDLETVINSNKIKFPAEYARSRLHLSVAVVNDETDELASWAFAHADFSVGALHTAPAYRKRGLAAVVVAELGNIIREALSNNSLSSAVLKDAFYVHADSEAYNVVAIRWFGSLGFRSCIDNTWTRVEIE</sequence>
<dbReference type="InterPro" id="IPR000182">
    <property type="entry name" value="GNAT_dom"/>
</dbReference>
<reference evidence="2" key="1">
    <citation type="submission" date="2020-07" db="EMBL/GenBank/DDBJ databases">
        <title>Draft Genome Sequence of a Deep-Sea Yeast, Naganishia (Cryptococcus) liquefaciens strain N6.</title>
        <authorList>
            <person name="Han Y.W."/>
            <person name="Kajitani R."/>
            <person name="Morimoto H."/>
            <person name="Parhat M."/>
            <person name="Tsubouchi H."/>
            <person name="Bakenova O."/>
            <person name="Ogata M."/>
            <person name="Argunhan B."/>
            <person name="Aoki R."/>
            <person name="Kajiwara S."/>
            <person name="Itoh T."/>
            <person name="Iwasaki H."/>
        </authorList>
    </citation>
    <scope>NUCLEOTIDE SEQUENCE</scope>
    <source>
        <strain evidence="2">N6</strain>
    </source>
</reference>
<comment type="caution">
    <text evidence="2">The sequence shown here is derived from an EMBL/GenBank/DDBJ whole genome shotgun (WGS) entry which is preliminary data.</text>
</comment>
<dbReference type="GO" id="GO:0016747">
    <property type="term" value="F:acyltransferase activity, transferring groups other than amino-acyl groups"/>
    <property type="evidence" value="ECO:0007669"/>
    <property type="project" value="InterPro"/>
</dbReference>
<accession>A0A8H3TQP3</accession>
<organism evidence="2 3">
    <name type="scientific">Naganishia liquefaciens</name>
    <dbReference type="NCBI Taxonomy" id="104408"/>
    <lineage>
        <taxon>Eukaryota</taxon>
        <taxon>Fungi</taxon>
        <taxon>Dikarya</taxon>
        <taxon>Basidiomycota</taxon>
        <taxon>Agaricomycotina</taxon>
        <taxon>Tremellomycetes</taxon>
        <taxon>Filobasidiales</taxon>
        <taxon>Filobasidiaceae</taxon>
        <taxon>Naganishia</taxon>
    </lineage>
</organism>
<protein>
    <recommendedName>
        <fullName evidence="1">N-acetyltransferase domain-containing protein</fullName>
    </recommendedName>
</protein>
<dbReference type="Pfam" id="PF08445">
    <property type="entry name" value="FR47"/>
    <property type="match status" value="1"/>
</dbReference>
<dbReference type="InterPro" id="IPR053225">
    <property type="entry name" value="Acyl-CoA_N-acyltransferase"/>
</dbReference>
<dbReference type="PANTHER" id="PTHR20958">
    <property type="entry name" value="GLYCINE N-ACYLTRANSFERASE-LIKE PROTEIN"/>
    <property type="match status" value="1"/>
</dbReference>
<dbReference type="PROSITE" id="PS51186">
    <property type="entry name" value="GNAT"/>
    <property type="match status" value="1"/>
</dbReference>
<feature type="domain" description="N-acetyltransferase" evidence="1">
    <location>
        <begin position="207"/>
        <end position="343"/>
    </location>
</feature>
<keyword evidence="3" id="KW-1185">Reference proteome</keyword>
<dbReference type="PANTHER" id="PTHR20958:SF6">
    <property type="entry name" value="GLYCINE N-ACYLTRANSFERASE-LIKE PROTEIN"/>
    <property type="match status" value="1"/>
</dbReference>
<gene>
    <name evidence="2" type="ORF">NliqN6_1242</name>
</gene>
<name>A0A8H3TQP3_9TREE</name>
<dbReference type="EMBL" id="BLZA01000009">
    <property type="protein sequence ID" value="GHJ84840.1"/>
    <property type="molecule type" value="Genomic_DNA"/>
</dbReference>
<dbReference type="InterPro" id="IPR013653">
    <property type="entry name" value="GCN5-like_dom"/>
</dbReference>
<evidence type="ECO:0000313" key="2">
    <source>
        <dbReference type="EMBL" id="GHJ84840.1"/>
    </source>
</evidence>
<dbReference type="AlphaFoldDB" id="A0A8H3TQP3"/>
<proteinExistence type="predicted"/>
<evidence type="ECO:0000259" key="1">
    <source>
        <dbReference type="PROSITE" id="PS51186"/>
    </source>
</evidence>
<dbReference type="SUPFAM" id="SSF55729">
    <property type="entry name" value="Acyl-CoA N-acyltransferases (Nat)"/>
    <property type="match status" value="1"/>
</dbReference>
<dbReference type="OrthoDB" id="272266at2759"/>
<evidence type="ECO:0000313" key="3">
    <source>
        <dbReference type="Proteomes" id="UP000620104"/>
    </source>
</evidence>
<dbReference type="Proteomes" id="UP000620104">
    <property type="component" value="Unassembled WGS sequence"/>
</dbReference>
<dbReference type="InterPro" id="IPR016181">
    <property type="entry name" value="Acyl_CoA_acyltransferase"/>
</dbReference>